<dbReference type="EMBL" id="MLAK01000750">
    <property type="protein sequence ID" value="OHT05645.1"/>
    <property type="molecule type" value="Genomic_DNA"/>
</dbReference>
<dbReference type="Proteomes" id="UP000179807">
    <property type="component" value="Unassembled WGS sequence"/>
</dbReference>
<feature type="compositionally biased region" description="Basic and acidic residues" evidence="1">
    <location>
        <begin position="511"/>
        <end position="535"/>
    </location>
</feature>
<feature type="region of interest" description="Disordered" evidence="1">
    <location>
        <begin position="394"/>
        <end position="433"/>
    </location>
</feature>
<feature type="compositionally biased region" description="Low complexity" evidence="1">
    <location>
        <begin position="196"/>
        <end position="207"/>
    </location>
</feature>
<protein>
    <submittedName>
        <fullName evidence="2">Uncharacterized protein</fullName>
    </submittedName>
</protein>
<feature type="compositionally biased region" description="Low complexity" evidence="1">
    <location>
        <begin position="564"/>
        <end position="575"/>
    </location>
</feature>
<reference evidence="2" key="1">
    <citation type="submission" date="2016-10" db="EMBL/GenBank/DDBJ databases">
        <authorList>
            <person name="Benchimol M."/>
            <person name="Almeida L.G."/>
            <person name="Vasconcelos A.T."/>
            <person name="Perreira-Neves A."/>
            <person name="Rosa I.A."/>
            <person name="Tasca T."/>
            <person name="Bogo M.R."/>
            <person name="de Souza W."/>
        </authorList>
    </citation>
    <scope>NUCLEOTIDE SEQUENCE [LARGE SCALE GENOMIC DNA]</scope>
    <source>
        <strain evidence="2">K</strain>
    </source>
</reference>
<evidence type="ECO:0000313" key="3">
    <source>
        <dbReference type="Proteomes" id="UP000179807"/>
    </source>
</evidence>
<feature type="region of interest" description="Disordered" evidence="1">
    <location>
        <begin position="38"/>
        <end position="99"/>
    </location>
</feature>
<gene>
    <name evidence="2" type="ORF">TRFO_26533</name>
</gene>
<accession>A0A1J4K883</accession>
<feature type="region of interest" description="Disordered" evidence="1">
    <location>
        <begin position="699"/>
        <end position="724"/>
    </location>
</feature>
<evidence type="ECO:0000313" key="2">
    <source>
        <dbReference type="EMBL" id="OHT05645.1"/>
    </source>
</evidence>
<feature type="region of interest" description="Disordered" evidence="1">
    <location>
        <begin position="195"/>
        <end position="221"/>
    </location>
</feature>
<dbReference type="GeneID" id="94839704"/>
<dbReference type="RefSeq" id="XP_068358781.1">
    <property type="nucleotide sequence ID" value="XM_068505000.1"/>
</dbReference>
<dbReference type="VEuPathDB" id="TrichDB:TRFO_26533"/>
<feature type="compositionally biased region" description="Basic residues" evidence="1">
    <location>
        <begin position="421"/>
        <end position="431"/>
    </location>
</feature>
<feature type="region of interest" description="Disordered" evidence="1">
    <location>
        <begin position="509"/>
        <end position="579"/>
    </location>
</feature>
<feature type="region of interest" description="Disordered" evidence="1">
    <location>
        <begin position="459"/>
        <end position="495"/>
    </location>
</feature>
<keyword evidence="3" id="KW-1185">Reference proteome</keyword>
<feature type="compositionally biased region" description="Low complexity" evidence="1">
    <location>
        <begin position="162"/>
        <end position="173"/>
    </location>
</feature>
<comment type="caution">
    <text evidence="2">The sequence shown here is derived from an EMBL/GenBank/DDBJ whole genome shotgun (WGS) entry which is preliminary data.</text>
</comment>
<proteinExistence type="predicted"/>
<organism evidence="2 3">
    <name type="scientific">Tritrichomonas foetus</name>
    <dbReference type="NCBI Taxonomy" id="1144522"/>
    <lineage>
        <taxon>Eukaryota</taxon>
        <taxon>Metamonada</taxon>
        <taxon>Parabasalia</taxon>
        <taxon>Tritrichomonadida</taxon>
        <taxon>Tritrichomonadidae</taxon>
        <taxon>Tritrichomonas</taxon>
    </lineage>
</organism>
<evidence type="ECO:0000256" key="1">
    <source>
        <dbReference type="SAM" id="MobiDB-lite"/>
    </source>
</evidence>
<name>A0A1J4K883_9EUKA</name>
<feature type="compositionally biased region" description="Basic residues" evidence="1">
    <location>
        <begin position="57"/>
        <end position="68"/>
    </location>
</feature>
<sequence>MSNKDADILDRFETLTKIMQDKNEESIRHLMKDYFIQKQKAKKRKVSRKNESMTNPQKKKAKNTKKSQKNVDDENYQNGEKKDTVSKLKNTTKKKKVNTPSLEQREHEYHLFIEKIAFRKWVYRLRILKYQDESNTVNDLMKPRKIIKKASKIKPNVKSTKQISSQTDTQQNDQINQHIKRHQRESLLQEIKKLKSNNNKNQNELSNGSPRKISAEKTKKVDHPEVENKFVYERTDHFRAPRRRSVDRMRRILPYFTFSHIEETRREKYDIKLLWPVNNILYPPEIEERIYNPEVLQKNYYSQKESMIRLSEPKYPPVKIHKTVEMNNDVNNKNHMSQYHNNNHEIVNYNNRTRKDNNIFDDNNEHVHNVHKKTISKKKMLDLCQRLNQKTSINEPEIFPNKNQKRNSNKMTNSRVSDLNKKKKKSMKKKGLLIQKENNKMDGVESSLNMTTKIHNSSVENYNSTQEDNDNYLENHDFNYDSNQTSHEEEIYDPATNRKTFVNYLRAISNQEKEENRDEHADSENESSSKERGYKQDSNSFSKISDQRKSQSEEEELYSKKSVHSNSNSYSNSNKSCDKINNKDSIKIGVYKEVEEEEILDERKIVEEEEVLEEEQEIISNQYKSKFSQEGKRKATTIINSNKIQDSNSSSNEELIQNYSHQNQHYSTKLRTNSTVITKNIEIPEDDLFSSSSVDQGILVGSTSSGVGPELDQDERISLSSSSV</sequence>
<dbReference type="AlphaFoldDB" id="A0A1J4K883"/>
<feature type="region of interest" description="Disordered" evidence="1">
    <location>
        <begin position="154"/>
        <end position="173"/>
    </location>
</feature>